<dbReference type="EMBL" id="JACHGN010000034">
    <property type="protein sequence ID" value="MBB5139929.1"/>
    <property type="molecule type" value="Genomic_DNA"/>
</dbReference>
<comment type="caution">
    <text evidence="1">The sequence shown here is derived from an EMBL/GenBank/DDBJ whole genome shotgun (WGS) entry which is preliminary data.</text>
</comment>
<proteinExistence type="predicted"/>
<gene>
    <name evidence="1" type="ORF">HNP84_009693</name>
</gene>
<reference evidence="1 2" key="1">
    <citation type="submission" date="2020-08" db="EMBL/GenBank/DDBJ databases">
        <title>Genomic Encyclopedia of Type Strains, Phase IV (KMG-IV): sequencing the most valuable type-strain genomes for metagenomic binning, comparative biology and taxonomic classification.</title>
        <authorList>
            <person name="Goeker M."/>
        </authorList>
    </citation>
    <scope>NUCLEOTIDE SEQUENCE [LARGE SCALE GENOMIC DNA]</scope>
    <source>
        <strain evidence="1 2">DSM 45615</strain>
    </source>
</reference>
<dbReference type="AlphaFoldDB" id="A0A840PLV4"/>
<name>A0A840PLV4_9ACTN</name>
<dbReference type="InterPro" id="IPR007995">
    <property type="entry name" value="DUF742"/>
</dbReference>
<dbReference type="PANTHER" id="PTHR36221">
    <property type="entry name" value="DUF742 DOMAIN-CONTAINING PROTEIN"/>
    <property type="match status" value="1"/>
</dbReference>
<dbReference type="RefSeq" id="WP_185056737.1">
    <property type="nucleotide sequence ID" value="NZ_BAABIX010000052.1"/>
</dbReference>
<accession>A0A840PLV4</accession>
<sequence>MSDRWLDDDAGPIVRPYTVTRGRTRPTGAQFDLIAIVTAVPGGGDTARLTPEHLRVLAACSSPVSVAEAASATGLALAVCRVLLGDLRDRGLVTVRPPATVAKLPQEGLLREVLQGLRAL</sequence>
<protein>
    <recommendedName>
        <fullName evidence="3">DUF742 domain-containing protein</fullName>
    </recommendedName>
</protein>
<evidence type="ECO:0008006" key="3">
    <source>
        <dbReference type="Google" id="ProtNLM"/>
    </source>
</evidence>
<dbReference type="Proteomes" id="UP000578449">
    <property type="component" value="Unassembled WGS sequence"/>
</dbReference>
<dbReference type="Pfam" id="PF05331">
    <property type="entry name" value="DUF742"/>
    <property type="match status" value="1"/>
</dbReference>
<dbReference type="PANTHER" id="PTHR36221:SF1">
    <property type="entry name" value="DUF742 DOMAIN-CONTAINING PROTEIN"/>
    <property type="match status" value="1"/>
</dbReference>
<evidence type="ECO:0000313" key="1">
    <source>
        <dbReference type="EMBL" id="MBB5139929.1"/>
    </source>
</evidence>
<organism evidence="1 2">
    <name type="scientific">Thermocatellispora tengchongensis</name>
    <dbReference type="NCBI Taxonomy" id="1073253"/>
    <lineage>
        <taxon>Bacteria</taxon>
        <taxon>Bacillati</taxon>
        <taxon>Actinomycetota</taxon>
        <taxon>Actinomycetes</taxon>
        <taxon>Streptosporangiales</taxon>
        <taxon>Streptosporangiaceae</taxon>
        <taxon>Thermocatellispora</taxon>
    </lineage>
</organism>
<keyword evidence="2" id="KW-1185">Reference proteome</keyword>
<evidence type="ECO:0000313" key="2">
    <source>
        <dbReference type="Proteomes" id="UP000578449"/>
    </source>
</evidence>